<evidence type="ECO:0000256" key="7">
    <source>
        <dbReference type="ARBA" id="ARBA00023053"/>
    </source>
</evidence>
<keyword evidence="4" id="KW-1003">Cell membrane</keyword>
<dbReference type="PANTHER" id="PTHR42985">
    <property type="entry name" value="SODIUM-COUPLED MONOCARBOXYLATE TRANSPORTER"/>
    <property type="match status" value="1"/>
</dbReference>
<evidence type="ECO:0000256" key="5">
    <source>
        <dbReference type="ARBA" id="ARBA00022692"/>
    </source>
</evidence>
<dbReference type="HOGENOM" id="CLU_018808_7_1_1"/>
<evidence type="ECO:0000256" key="3">
    <source>
        <dbReference type="ARBA" id="ARBA00022448"/>
    </source>
</evidence>
<dbReference type="OrthoDB" id="6488147at2759"/>
<evidence type="ECO:0000313" key="13">
    <source>
        <dbReference type="EMBL" id="EEC19374.1"/>
    </source>
</evidence>
<dbReference type="Pfam" id="PF00474">
    <property type="entry name" value="SSF"/>
    <property type="match status" value="1"/>
</dbReference>
<dbReference type="GO" id="GO:0022857">
    <property type="term" value="F:transmembrane transporter activity"/>
    <property type="evidence" value="ECO:0007669"/>
    <property type="project" value="InterPro"/>
</dbReference>
<dbReference type="VEuPathDB" id="VectorBase:ISCP_027238"/>
<feature type="transmembrane region" description="Helical" evidence="12">
    <location>
        <begin position="6"/>
        <end position="27"/>
    </location>
</feature>
<dbReference type="InterPro" id="IPR001734">
    <property type="entry name" value="Na/solute_symporter"/>
</dbReference>
<dbReference type="VEuPathDB" id="VectorBase:ISCI014388"/>
<sequence length="120" mass="13174">MEVGIEKWLFGVLMVANLCLGLYFSFVSRARSASTPEEVFLGSRTLKVLPLAVSVLASMFSAIGVIGFCAHYYAYGFHYIWGVLAFPLLIPVVAGVIIPLLYRLGVTSVFQVRFRGGLHV</sequence>
<comment type="subcellular location">
    <subcellularLocation>
        <location evidence="1">Cell membrane</location>
        <topology evidence="1">Multi-pass membrane protein</topology>
    </subcellularLocation>
</comment>
<evidence type="ECO:0000256" key="1">
    <source>
        <dbReference type="ARBA" id="ARBA00004651"/>
    </source>
</evidence>
<dbReference type="PaxDb" id="6945-B7QKK2"/>
<dbReference type="AlphaFoldDB" id="B7QKK2"/>
<dbReference type="InParanoid" id="B7QKK2"/>
<dbReference type="InterPro" id="IPR051163">
    <property type="entry name" value="Sodium:Solute_Symporter_SSF"/>
</dbReference>
<keyword evidence="5 12" id="KW-0812">Transmembrane</keyword>
<dbReference type="EMBL" id="DS960353">
    <property type="protein sequence ID" value="EEC19374.1"/>
    <property type="molecule type" value="Genomic_DNA"/>
</dbReference>
<evidence type="ECO:0000256" key="12">
    <source>
        <dbReference type="SAM" id="Phobius"/>
    </source>
</evidence>
<keyword evidence="9 12" id="KW-0472">Membrane</keyword>
<organism>
    <name type="scientific">Ixodes scapularis</name>
    <name type="common">Black-legged tick</name>
    <name type="synonym">Deer tick</name>
    <dbReference type="NCBI Taxonomy" id="6945"/>
    <lineage>
        <taxon>Eukaryota</taxon>
        <taxon>Metazoa</taxon>
        <taxon>Ecdysozoa</taxon>
        <taxon>Arthropoda</taxon>
        <taxon>Chelicerata</taxon>
        <taxon>Arachnida</taxon>
        <taxon>Acari</taxon>
        <taxon>Parasitiformes</taxon>
        <taxon>Ixodida</taxon>
        <taxon>Ixodoidea</taxon>
        <taxon>Ixodidae</taxon>
        <taxon>Ixodinae</taxon>
        <taxon>Ixodes</taxon>
    </lineage>
</organism>
<dbReference type="PANTHER" id="PTHR42985:SF40">
    <property type="entry name" value="LD47995P-RELATED"/>
    <property type="match status" value="1"/>
</dbReference>
<keyword evidence="15" id="KW-1185">Reference proteome</keyword>
<proteinExistence type="inferred from homology"/>
<dbReference type="PROSITE" id="PS50283">
    <property type="entry name" value="NA_SOLUT_SYMP_3"/>
    <property type="match status" value="1"/>
</dbReference>
<feature type="transmembrane region" description="Helical" evidence="12">
    <location>
        <begin position="79"/>
        <end position="102"/>
    </location>
</feature>
<dbReference type="Gene3D" id="1.20.1730.10">
    <property type="entry name" value="Sodium/glucose cotransporter"/>
    <property type="match status" value="1"/>
</dbReference>
<evidence type="ECO:0000256" key="9">
    <source>
        <dbReference type="ARBA" id="ARBA00023136"/>
    </source>
</evidence>
<dbReference type="Proteomes" id="UP000001555">
    <property type="component" value="Unassembled WGS sequence"/>
</dbReference>
<name>B7QKK2_IXOSC</name>
<keyword evidence="3" id="KW-0813">Transport</keyword>
<protein>
    <submittedName>
        <fullName evidence="13 14">Sodium-dependent multivitamin transporter, putative</fullName>
    </submittedName>
</protein>
<evidence type="ECO:0000256" key="8">
    <source>
        <dbReference type="ARBA" id="ARBA00023065"/>
    </source>
</evidence>
<dbReference type="InterPro" id="IPR038377">
    <property type="entry name" value="Na/Glc_symporter_sf"/>
</dbReference>
<gene>
    <name evidence="13" type="ORF">IscW_ISCW014388</name>
</gene>
<reference evidence="14" key="2">
    <citation type="submission" date="2020-05" db="UniProtKB">
        <authorList>
            <consortium name="EnsemblMetazoa"/>
        </authorList>
    </citation>
    <scope>IDENTIFICATION</scope>
    <source>
        <strain evidence="14">wikel</strain>
    </source>
</reference>
<comment type="similarity">
    <text evidence="2 11">Belongs to the sodium:solute symporter (SSF) (TC 2.A.21) family.</text>
</comment>
<keyword evidence="6 12" id="KW-1133">Transmembrane helix</keyword>
<evidence type="ECO:0000313" key="15">
    <source>
        <dbReference type="Proteomes" id="UP000001555"/>
    </source>
</evidence>
<feature type="transmembrane region" description="Helical" evidence="12">
    <location>
        <begin position="48"/>
        <end position="73"/>
    </location>
</feature>
<dbReference type="EnsemblMetazoa" id="ISCW014388-RA">
    <property type="protein sequence ID" value="ISCW014388-PA"/>
    <property type="gene ID" value="ISCW014388"/>
</dbReference>
<evidence type="ECO:0000256" key="10">
    <source>
        <dbReference type="ARBA" id="ARBA00023201"/>
    </source>
</evidence>
<dbReference type="GO" id="GO:0006814">
    <property type="term" value="P:sodium ion transport"/>
    <property type="evidence" value="ECO:0007669"/>
    <property type="project" value="UniProtKB-KW"/>
</dbReference>
<dbReference type="EMBL" id="ABJB010297239">
    <property type="status" value="NOT_ANNOTATED_CDS"/>
    <property type="molecule type" value="Genomic_DNA"/>
</dbReference>
<evidence type="ECO:0000256" key="6">
    <source>
        <dbReference type="ARBA" id="ARBA00022989"/>
    </source>
</evidence>
<dbReference type="VEuPathDB" id="VectorBase:ISCW014388"/>
<keyword evidence="7" id="KW-0915">Sodium</keyword>
<keyword evidence="10" id="KW-0739">Sodium transport</keyword>
<accession>B7QKK2</accession>
<evidence type="ECO:0000313" key="14">
    <source>
        <dbReference type="EnsemblMetazoa" id="ISCW014388-PA"/>
    </source>
</evidence>
<dbReference type="GO" id="GO:0005886">
    <property type="term" value="C:plasma membrane"/>
    <property type="evidence" value="ECO:0007669"/>
    <property type="project" value="UniProtKB-SubCell"/>
</dbReference>
<keyword evidence="8" id="KW-0406">Ion transport</keyword>
<evidence type="ECO:0000256" key="11">
    <source>
        <dbReference type="RuleBase" id="RU362091"/>
    </source>
</evidence>
<reference evidence="13 15" key="1">
    <citation type="submission" date="2008-03" db="EMBL/GenBank/DDBJ databases">
        <title>Annotation of Ixodes scapularis.</title>
        <authorList>
            <consortium name="Ixodes scapularis Genome Project Consortium"/>
            <person name="Caler E."/>
            <person name="Hannick L.I."/>
            <person name="Bidwell S."/>
            <person name="Joardar V."/>
            <person name="Thiagarajan M."/>
            <person name="Amedeo P."/>
            <person name="Galinsky K.J."/>
            <person name="Schobel S."/>
            <person name="Inman J."/>
            <person name="Hostetler J."/>
            <person name="Miller J."/>
            <person name="Hammond M."/>
            <person name="Megy K."/>
            <person name="Lawson D."/>
            <person name="Kodira C."/>
            <person name="Sutton G."/>
            <person name="Meyer J."/>
            <person name="Hill C.A."/>
            <person name="Birren B."/>
            <person name="Nene V."/>
            <person name="Collins F."/>
            <person name="Alarcon-Chaidez F."/>
            <person name="Wikel S."/>
            <person name="Strausberg R."/>
        </authorList>
    </citation>
    <scope>NUCLEOTIDE SEQUENCE [LARGE SCALE GENOMIC DNA]</scope>
    <source>
        <strain evidence="15">Wikel</strain>
        <strain evidence="13">Wikel colony</strain>
    </source>
</reference>
<evidence type="ECO:0000256" key="2">
    <source>
        <dbReference type="ARBA" id="ARBA00006434"/>
    </source>
</evidence>
<evidence type="ECO:0000256" key="4">
    <source>
        <dbReference type="ARBA" id="ARBA00022475"/>
    </source>
</evidence>